<sequence>MWRQRRRWRRRRGGRGEVDAWCWRSRRRGGRGEVDAASEDGIGDRDGEVPVERSEEALRQQRGHWQPWWRGRGVVGPGGYDKLLAGRCSNYPRKVVLRGCSGTSGGVIYSQGSSDSAGCAPGCAYARSGSGPREVGIIIQHMDDYYSITDNLEYSNSFDDYSRDTIYDNDIDDLVPIFEVFMAAIAGPEDDKAAAAWLARELAKEQARREDDRR</sequence>
<dbReference type="Gramene" id="ORUFI11G09280.1">
    <property type="protein sequence ID" value="ORUFI11G09280.1"/>
    <property type="gene ID" value="ORUFI11G09280"/>
</dbReference>
<name>A0A0E0R6L4_ORYRU</name>
<dbReference type="EnsemblPlants" id="ORUFI11G09280.1">
    <property type="protein sequence ID" value="ORUFI11G09280.1"/>
    <property type="gene ID" value="ORUFI11G09280"/>
</dbReference>
<evidence type="ECO:0000313" key="1">
    <source>
        <dbReference type="EnsemblPlants" id="ORUFI11G09280.1"/>
    </source>
</evidence>
<dbReference type="Proteomes" id="UP000008022">
    <property type="component" value="Unassembled WGS sequence"/>
</dbReference>
<proteinExistence type="predicted"/>
<reference evidence="1" key="2">
    <citation type="submission" date="2015-06" db="UniProtKB">
        <authorList>
            <consortium name="EnsemblPlants"/>
        </authorList>
    </citation>
    <scope>IDENTIFICATION</scope>
</reference>
<evidence type="ECO:0000313" key="2">
    <source>
        <dbReference type="Proteomes" id="UP000008022"/>
    </source>
</evidence>
<organism evidence="1 2">
    <name type="scientific">Oryza rufipogon</name>
    <name type="common">Brownbeard rice</name>
    <name type="synonym">Asian wild rice</name>
    <dbReference type="NCBI Taxonomy" id="4529"/>
    <lineage>
        <taxon>Eukaryota</taxon>
        <taxon>Viridiplantae</taxon>
        <taxon>Streptophyta</taxon>
        <taxon>Embryophyta</taxon>
        <taxon>Tracheophyta</taxon>
        <taxon>Spermatophyta</taxon>
        <taxon>Magnoliopsida</taxon>
        <taxon>Liliopsida</taxon>
        <taxon>Poales</taxon>
        <taxon>Poaceae</taxon>
        <taxon>BOP clade</taxon>
        <taxon>Oryzoideae</taxon>
        <taxon>Oryzeae</taxon>
        <taxon>Oryzinae</taxon>
        <taxon>Oryza</taxon>
    </lineage>
</organism>
<dbReference type="AlphaFoldDB" id="A0A0E0R6L4"/>
<dbReference type="HOGENOM" id="CLU_1290809_0_0_1"/>
<accession>A0A0E0R6L4</accession>
<protein>
    <submittedName>
        <fullName evidence="1">Uncharacterized protein</fullName>
    </submittedName>
</protein>
<keyword evidence="2" id="KW-1185">Reference proteome</keyword>
<reference evidence="2" key="1">
    <citation type="submission" date="2013-06" db="EMBL/GenBank/DDBJ databases">
        <authorList>
            <person name="Zhao Q."/>
        </authorList>
    </citation>
    <scope>NUCLEOTIDE SEQUENCE</scope>
    <source>
        <strain evidence="2">cv. W1943</strain>
    </source>
</reference>